<evidence type="ECO:0000259" key="3">
    <source>
        <dbReference type="PROSITE" id="PS01124"/>
    </source>
</evidence>
<keyword evidence="1" id="KW-0805">Transcription regulation</keyword>
<dbReference type="InterPro" id="IPR029062">
    <property type="entry name" value="Class_I_gatase-like"/>
</dbReference>
<evidence type="ECO:0000256" key="1">
    <source>
        <dbReference type="ARBA" id="ARBA00023015"/>
    </source>
</evidence>
<gene>
    <name evidence="4" type="ORF">GCM10009727_54950</name>
</gene>
<evidence type="ECO:0000313" key="4">
    <source>
        <dbReference type="EMBL" id="GAA2150520.1"/>
    </source>
</evidence>
<dbReference type="SUPFAM" id="SSF52317">
    <property type="entry name" value="Class I glutamine amidotransferase-like"/>
    <property type="match status" value="1"/>
</dbReference>
<dbReference type="InterPro" id="IPR018060">
    <property type="entry name" value="HTH_AraC"/>
</dbReference>
<accession>A0ABP5LSP2</accession>
<name>A0ABP5LSP2_9ACTN</name>
<dbReference type="RefSeq" id="WP_344273037.1">
    <property type="nucleotide sequence ID" value="NZ_BAAAMR010000054.1"/>
</dbReference>
<keyword evidence="2" id="KW-0804">Transcription</keyword>
<dbReference type="EMBL" id="BAAAMR010000054">
    <property type="protein sequence ID" value="GAA2150520.1"/>
    <property type="molecule type" value="Genomic_DNA"/>
</dbReference>
<dbReference type="Pfam" id="PF12833">
    <property type="entry name" value="HTH_18"/>
    <property type="match status" value="1"/>
</dbReference>
<reference evidence="5" key="1">
    <citation type="journal article" date="2019" name="Int. J. Syst. Evol. Microbiol.">
        <title>The Global Catalogue of Microorganisms (GCM) 10K type strain sequencing project: providing services to taxonomists for standard genome sequencing and annotation.</title>
        <authorList>
            <consortium name="The Broad Institute Genomics Platform"/>
            <consortium name="The Broad Institute Genome Sequencing Center for Infectious Disease"/>
            <person name="Wu L."/>
            <person name="Ma J."/>
        </authorList>
    </citation>
    <scope>NUCLEOTIDE SEQUENCE [LARGE SCALE GENOMIC DNA]</scope>
    <source>
        <strain evidence="5">JCM 13850</strain>
    </source>
</reference>
<dbReference type="InterPro" id="IPR002818">
    <property type="entry name" value="DJ-1/PfpI"/>
</dbReference>
<feature type="domain" description="HTH araC/xylS-type" evidence="3">
    <location>
        <begin position="222"/>
        <end position="320"/>
    </location>
</feature>
<evidence type="ECO:0000313" key="5">
    <source>
        <dbReference type="Proteomes" id="UP001501020"/>
    </source>
</evidence>
<dbReference type="SMART" id="SM00342">
    <property type="entry name" value="HTH_ARAC"/>
    <property type="match status" value="1"/>
</dbReference>
<dbReference type="PROSITE" id="PS01124">
    <property type="entry name" value="HTH_ARAC_FAMILY_2"/>
    <property type="match status" value="1"/>
</dbReference>
<organism evidence="4 5">
    <name type="scientific">Actinomadura napierensis</name>
    <dbReference type="NCBI Taxonomy" id="267854"/>
    <lineage>
        <taxon>Bacteria</taxon>
        <taxon>Bacillati</taxon>
        <taxon>Actinomycetota</taxon>
        <taxon>Actinomycetes</taxon>
        <taxon>Streptosporangiales</taxon>
        <taxon>Thermomonosporaceae</taxon>
        <taxon>Actinomadura</taxon>
    </lineage>
</organism>
<comment type="caution">
    <text evidence="4">The sequence shown here is derived from an EMBL/GenBank/DDBJ whole genome shotgun (WGS) entry which is preliminary data.</text>
</comment>
<dbReference type="SUPFAM" id="SSF46689">
    <property type="entry name" value="Homeodomain-like"/>
    <property type="match status" value="2"/>
</dbReference>
<proteinExistence type="predicted"/>
<dbReference type="Proteomes" id="UP001501020">
    <property type="component" value="Unassembled WGS sequence"/>
</dbReference>
<dbReference type="Gene3D" id="1.10.10.60">
    <property type="entry name" value="Homeodomain-like"/>
    <property type="match status" value="1"/>
</dbReference>
<protein>
    <submittedName>
        <fullName evidence="4">Helix-turn-helix domain-containing protein</fullName>
    </submittedName>
</protein>
<evidence type="ECO:0000256" key="2">
    <source>
        <dbReference type="ARBA" id="ARBA00023163"/>
    </source>
</evidence>
<dbReference type="InterPro" id="IPR009057">
    <property type="entry name" value="Homeodomain-like_sf"/>
</dbReference>
<keyword evidence="5" id="KW-1185">Reference proteome</keyword>
<dbReference type="Pfam" id="PF01965">
    <property type="entry name" value="DJ-1_PfpI"/>
    <property type="match status" value="1"/>
</dbReference>
<dbReference type="InterPro" id="IPR052158">
    <property type="entry name" value="INH-QAR"/>
</dbReference>
<dbReference type="CDD" id="cd03137">
    <property type="entry name" value="GATase1_AraC_1"/>
    <property type="match status" value="1"/>
</dbReference>
<dbReference type="Gene3D" id="3.40.50.880">
    <property type="match status" value="1"/>
</dbReference>
<dbReference type="PANTHER" id="PTHR43130">
    <property type="entry name" value="ARAC-FAMILY TRANSCRIPTIONAL REGULATOR"/>
    <property type="match status" value="1"/>
</dbReference>
<dbReference type="PANTHER" id="PTHR43130:SF3">
    <property type="entry name" value="HTH-TYPE TRANSCRIPTIONAL REGULATOR RV1931C"/>
    <property type="match status" value="1"/>
</dbReference>
<sequence length="328" mass="34966">MTRTLAILVLPGAPIFEVAIPCQLFGSPPPSHTGPWYDVRLCSEGAAPLRGSSGQDDLPGAFQIVAPHGPDALDTADTVVIPAAGNVLTDPSPQVIEAVRAAHARGARIVSLCSGAFVLAAAGLLDGRRTALHWKHAPVLRERFPAVEADTSVLYIDDDDLLTGAGNSAGIDLCLHVIRQDLGADVANAVARQMVVPPHRTGGQAQYVETPLPPSGRADGLAPVLQWALTQLDRPLTTAELTARAGLTGRTLIRRFHAETGTTPLRWLLAQRVIRARELLEETELSIDLVAEKCGLGTAPNLRTHFARELGVTPSEYRRTHRRVAAVP</sequence>